<dbReference type="InterPro" id="IPR050965">
    <property type="entry name" value="UPF0336/Enoyl-CoA_hydratase"/>
</dbReference>
<dbReference type="PROSITE" id="PS51068">
    <property type="entry name" value="FPG_CAT"/>
    <property type="match status" value="1"/>
</dbReference>
<dbReference type="InterPro" id="IPR012319">
    <property type="entry name" value="FPG_cat"/>
</dbReference>
<dbReference type="EMBL" id="JAFBDT010000002">
    <property type="protein sequence ID" value="MBM7560893.1"/>
    <property type="molecule type" value="Genomic_DNA"/>
</dbReference>
<dbReference type="PANTHER" id="PTHR43437">
    <property type="entry name" value="HYDROXYACYL-THIOESTER DEHYDRATASE TYPE 2, MITOCHONDRIAL-RELATED"/>
    <property type="match status" value="1"/>
</dbReference>
<evidence type="ECO:0000313" key="2">
    <source>
        <dbReference type="EMBL" id="MBM7560893.1"/>
    </source>
</evidence>
<name>A0ABS2MNA9_9FIRM</name>
<dbReference type="RefSeq" id="WP_204661685.1">
    <property type="nucleotide sequence ID" value="NZ_JAFBDT010000002.1"/>
</dbReference>
<keyword evidence="3" id="KW-1185">Reference proteome</keyword>
<dbReference type="Gene3D" id="3.10.129.10">
    <property type="entry name" value="Hotdog Thioesterase"/>
    <property type="match status" value="1"/>
</dbReference>
<dbReference type="GO" id="GO:0016829">
    <property type="term" value="F:lyase activity"/>
    <property type="evidence" value="ECO:0007669"/>
    <property type="project" value="UniProtKB-KW"/>
</dbReference>
<dbReference type="InterPro" id="IPR002539">
    <property type="entry name" value="MaoC-like_dom"/>
</dbReference>
<comment type="caution">
    <text evidence="2">The sequence shown here is derived from an EMBL/GenBank/DDBJ whole genome shotgun (WGS) entry which is preliminary data.</text>
</comment>
<keyword evidence="2" id="KW-0456">Lyase</keyword>
<dbReference type="PANTHER" id="PTHR43437:SF3">
    <property type="entry name" value="HYDROXYACYL-THIOESTER DEHYDRATASE TYPE 2, MITOCHONDRIAL"/>
    <property type="match status" value="1"/>
</dbReference>
<reference evidence="2 3" key="1">
    <citation type="submission" date="2021-01" db="EMBL/GenBank/DDBJ databases">
        <title>Genomic Encyclopedia of Type Strains, Phase IV (KMG-IV): sequencing the most valuable type-strain genomes for metagenomic binning, comparative biology and taxonomic classification.</title>
        <authorList>
            <person name="Goeker M."/>
        </authorList>
    </citation>
    <scope>NUCLEOTIDE SEQUENCE [LARGE SCALE GENOMIC DNA]</scope>
    <source>
        <strain evidence="2 3">DSM 24436</strain>
    </source>
</reference>
<evidence type="ECO:0000313" key="3">
    <source>
        <dbReference type="Proteomes" id="UP000767854"/>
    </source>
</evidence>
<dbReference type="InterPro" id="IPR029069">
    <property type="entry name" value="HotDog_dom_sf"/>
</dbReference>
<dbReference type="Pfam" id="PF01575">
    <property type="entry name" value="MaoC_dehydratas"/>
    <property type="match status" value="1"/>
</dbReference>
<sequence>MVKGKTIDQINIGDSASFQKTISETDVYLFAGITGDYNPAHLNDVEARKTIFGERIVHGLLSAGLISAVLGVQLPGPGTIYLGQDLRFLKPVKFGDTINAIVEVIEKNEEKNILKLKTKCINQNNEEVITGVATVMPRKKG</sequence>
<feature type="domain" description="Formamidopyrimidine-DNA glycosylase catalytic" evidence="1">
    <location>
        <begin position="1"/>
        <end position="95"/>
    </location>
</feature>
<protein>
    <submittedName>
        <fullName evidence="2">3-hydroxybutyryl-CoA dehydratase</fullName>
        <ecNumber evidence="2">4.2.1.55</ecNumber>
    </submittedName>
</protein>
<organism evidence="2 3">
    <name type="scientific">Fusibacter tunisiensis</name>
    <dbReference type="NCBI Taxonomy" id="1008308"/>
    <lineage>
        <taxon>Bacteria</taxon>
        <taxon>Bacillati</taxon>
        <taxon>Bacillota</taxon>
        <taxon>Clostridia</taxon>
        <taxon>Eubacteriales</taxon>
        <taxon>Eubacteriales Family XII. Incertae Sedis</taxon>
        <taxon>Fusibacter</taxon>
    </lineage>
</organism>
<dbReference type="CDD" id="cd03449">
    <property type="entry name" value="R_hydratase"/>
    <property type="match status" value="1"/>
</dbReference>
<dbReference type="SUPFAM" id="SSF54637">
    <property type="entry name" value="Thioesterase/thiol ester dehydrase-isomerase"/>
    <property type="match status" value="1"/>
</dbReference>
<dbReference type="EC" id="4.2.1.55" evidence="2"/>
<proteinExistence type="predicted"/>
<dbReference type="Proteomes" id="UP000767854">
    <property type="component" value="Unassembled WGS sequence"/>
</dbReference>
<evidence type="ECO:0000259" key="1">
    <source>
        <dbReference type="PROSITE" id="PS51068"/>
    </source>
</evidence>
<gene>
    <name evidence="2" type="ORF">JOC49_000407</name>
</gene>
<accession>A0ABS2MNA9</accession>